<dbReference type="RefSeq" id="WP_025348545.1">
    <property type="nucleotide sequence ID" value="NZ_CP006850.1"/>
</dbReference>
<feature type="binding site" evidence="4">
    <location>
        <begin position="231"/>
        <end position="235"/>
    </location>
    <ligand>
        <name>FAD</name>
        <dbReference type="ChEBI" id="CHEBI:57692"/>
    </ligand>
</feature>
<dbReference type="AlphaFoldDB" id="W5TCT1"/>
<dbReference type="GO" id="GO:0006139">
    <property type="term" value="P:nucleobase-containing compound metabolic process"/>
    <property type="evidence" value="ECO:0007669"/>
    <property type="project" value="UniProtKB-ARBA"/>
</dbReference>
<comment type="cofactor">
    <cofactor evidence="4">
        <name>FAD</name>
        <dbReference type="ChEBI" id="CHEBI:57692"/>
    </cofactor>
    <text evidence="4">Binds 1 FAD per subunit.</text>
</comment>
<feature type="domain" description="Photolyase/cryptochrome alpha/beta" evidence="6">
    <location>
        <begin position="2"/>
        <end position="131"/>
    </location>
</feature>
<dbReference type="eggNOG" id="COG0415">
    <property type="taxonomic scope" value="Bacteria"/>
</dbReference>
<dbReference type="GO" id="GO:0003677">
    <property type="term" value="F:DNA binding"/>
    <property type="evidence" value="ECO:0007669"/>
    <property type="project" value="TreeGrafter"/>
</dbReference>
<dbReference type="GO" id="GO:0009416">
    <property type="term" value="P:response to light stimulus"/>
    <property type="evidence" value="ECO:0007669"/>
    <property type="project" value="TreeGrafter"/>
</dbReference>
<dbReference type="EC" id="4.1.99.3" evidence="7"/>
<gene>
    <name evidence="7" type="ORF">NONO_c22660</name>
</gene>
<dbReference type="EMBL" id="CP006850">
    <property type="protein sequence ID" value="AHH17062.1"/>
    <property type="molecule type" value="Genomic_DNA"/>
</dbReference>
<feature type="binding site" evidence="4">
    <location>
        <position position="219"/>
    </location>
    <ligand>
        <name>FAD</name>
        <dbReference type="ChEBI" id="CHEBI:57692"/>
    </ligand>
</feature>
<dbReference type="Gene3D" id="3.40.50.620">
    <property type="entry name" value="HUPs"/>
    <property type="match status" value="1"/>
</dbReference>
<dbReference type="Gene3D" id="1.10.579.10">
    <property type="entry name" value="DNA Cyclobutane Dipyrimidine Photolyase, subunit A, domain 3"/>
    <property type="match status" value="1"/>
</dbReference>
<sequence length="440" mass="48606">MTVTVALFTRDLRVHDNPVLSAAHRAGDAVVPLFVVDESMFAGPNASPNRLRFLAAALRELDDELRRIGGRLIVRRGKVVDEVERVVSETGAGGVHIAAEVSRFGTRRERLLRERLDTRDCRVQVHTASVTSVDPGGLRPSSGRDHFAVFSPYLRRWEAAQRRTVLGAPRHLTVPDIASEDPGSVGLDAGSASPQLRVGGETTGRKLLRRWLSGPVGEYADSNDDLTADATSRLSPYLHFGCLSAGEVLARIDMSDPGGYAFARQLAWRDFHHQVLAARPDAAHSDYRPGPIEVRPDAQAFEAWAAGQTGFPIVDAPMRQLREEGWMPGRARLITASFLAKTLRGGWRGGADHFRYWLVDGDLANNQMNWQWVAGTGTDTRPNRTLNPLRQAQRFDPDGSYTRRWLPELSRLDGAAIHRPWRADIDPATYPAPIVEVPGM</sequence>
<reference evidence="7 8" key="1">
    <citation type="journal article" date="2014" name="Appl. Environ. Microbiol.">
        <title>Insights into the Microbial Degradation of Rubber and Gutta-Percha by Analysis of the Complete Genome of Nocardia nova SH22a.</title>
        <authorList>
            <person name="Luo Q."/>
            <person name="Hiessl S."/>
            <person name="Poehlein A."/>
            <person name="Daniel R."/>
            <person name="Steinbuchel A."/>
        </authorList>
    </citation>
    <scope>NUCLEOTIDE SEQUENCE [LARGE SCALE GENOMIC DNA]</scope>
    <source>
        <strain evidence="7">SH22a</strain>
    </source>
</reference>
<proteinExistence type="inferred from homology"/>
<dbReference type="InterPro" id="IPR005101">
    <property type="entry name" value="Cryptochr/Photolyase_FAD-bd"/>
</dbReference>
<keyword evidence="3 5" id="KW-0157">Chromophore</keyword>
<evidence type="ECO:0000259" key="6">
    <source>
        <dbReference type="PROSITE" id="PS51645"/>
    </source>
</evidence>
<dbReference type="InterPro" id="IPR036155">
    <property type="entry name" value="Crypto/Photolyase_N_sf"/>
</dbReference>
<dbReference type="Proteomes" id="UP000019150">
    <property type="component" value="Chromosome"/>
</dbReference>
<dbReference type="GO" id="GO:0071949">
    <property type="term" value="F:FAD binding"/>
    <property type="evidence" value="ECO:0007669"/>
    <property type="project" value="TreeGrafter"/>
</dbReference>
<feature type="binding site" evidence="4">
    <location>
        <position position="262"/>
    </location>
    <ligand>
        <name>FAD</name>
        <dbReference type="ChEBI" id="CHEBI:57692"/>
    </ligand>
</feature>
<dbReference type="PRINTS" id="PR00147">
    <property type="entry name" value="DNAPHOTLYASE"/>
</dbReference>
<dbReference type="InterPro" id="IPR018394">
    <property type="entry name" value="DNA_photolyase_1_CS_C"/>
</dbReference>
<evidence type="ECO:0000256" key="2">
    <source>
        <dbReference type="ARBA" id="ARBA00022827"/>
    </source>
</evidence>
<evidence type="ECO:0000313" key="7">
    <source>
        <dbReference type="EMBL" id="AHH17062.1"/>
    </source>
</evidence>
<dbReference type="GO" id="GO:0006950">
    <property type="term" value="P:response to stress"/>
    <property type="evidence" value="ECO:0007669"/>
    <property type="project" value="UniProtKB-ARBA"/>
</dbReference>
<keyword evidence="1 4" id="KW-0285">Flavoprotein</keyword>
<name>W5TCT1_9NOCA</name>
<dbReference type="PANTHER" id="PTHR11455">
    <property type="entry name" value="CRYPTOCHROME"/>
    <property type="match status" value="1"/>
</dbReference>
<dbReference type="STRING" id="1415166.NONO_c22660"/>
<comment type="similarity">
    <text evidence="5">Belongs to the DNA photolyase family.</text>
</comment>
<dbReference type="GO" id="GO:0003904">
    <property type="term" value="F:deoxyribodipyrimidine photo-lyase activity"/>
    <property type="evidence" value="ECO:0007669"/>
    <property type="project" value="UniProtKB-EC"/>
</dbReference>
<dbReference type="HOGENOM" id="CLU_010348_2_2_11"/>
<dbReference type="PROSITE" id="PS00394">
    <property type="entry name" value="DNA_PHOTOLYASES_1_1"/>
    <property type="match status" value="1"/>
</dbReference>
<accession>W5TCT1</accession>
<dbReference type="SUPFAM" id="SSF52425">
    <property type="entry name" value="Cryptochrome/photolyase, N-terminal domain"/>
    <property type="match status" value="1"/>
</dbReference>
<dbReference type="Pfam" id="PF03441">
    <property type="entry name" value="FAD_binding_7"/>
    <property type="match status" value="1"/>
</dbReference>
<evidence type="ECO:0000256" key="3">
    <source>
        <dbReference type="ARBA" id="ARBA00022991"/>
    </source>
</evidence>
<evidence type="ECO:0000256" key="5">
    <source>
        <dbReference type="RuleBase" id="RU004182"/>
    </source>
</evidence>
<dbReference type="InterPro" id="IPR002081">
    <property type="entry name" value="Cryptochrome/DNA_photolyase_1"/>
</dbReference>
<dbReference type="PANTHER" id="PTHR11455:SF9">
    <property type="entry name" value="CRYPTOCHROME CIRCADIAN CLOCK 5 ISOFORM X1"/>
    <property type="match status" value="1"/>
</dbReference>
<evidence type="ECO:0000256" key="1">
    <source>
        <dbReference type="ARBA" id="ARBA00022630"/>
    </source>
</evidence>
<dbReference type="InterPro" id="IPR036134">
    <property type="entry name" value="Crypto/Photolyase_FAD-like_sf"/>
</dbReference>
<dbReference type="KEGG" id="nno:NONO_c22660"/>
<keyword evidence="7" id="KW-0456">Lyase</keyword>
<protein>
    <submittedName>
        <fullName evidence="7">Deoxyribodipyrimidine photo-lyase type I</fullName>
        <ecNumber evidence="7">4.1.99.3</ecNumber>
    </submittedName>
</protein>
<dbReference type="PATRIC" id="fig|1415166.3.peg.2312"/>
<keyword evidence="8" id="KW-1185">Reference proteome</keyword>
<dbReference type="OrthoDB" id="9772484at2"/>
<dbReference type="Pfam" id="PF00875">
    <property type="entry name" value="DNA_photolyase"/>
    <property type="match status" value="1"/>
</dbReference>
<feature type="binding site" evidence="4">
    <location>
        <begin position="360"/>
        <end position="362"/>
    </location>
    <ligand>
        <name>FAD</name>
        <dbReference type="ChEBI" id="CHEBI:57692"/>
    </ligand>
</feature>
<keyword evidence="2 4" id="KW-0274">FAD</keyword>
<evidence type="ECO:0000313" key="8">
    <source>
        <dbReference type="Proteomes" id="UP000019150"/>
    </source>
</evidence>
<organism evidence="7 8">
    <name type="scientific">Nocardia nova SH22a</name>
    <dbReference type="NCBI Taxonomy" id="1415166"/>
    <lineage>
        <taxon>Bacteria</taxon>
        <taxon>Bacillati</taxon>
        <taxon>Actinomycetota</taxon>
        <taxon>Actinomycetes</taxon>
        <taxon>Mycobacteriales</taxon>
        <taxon>Nocardiaceae</taxon>
        <taxon>Nocardia</taxon>
    </lineage>
</organism>
<dbReference type="SUPFAM" id="SSF48173">
    <property type="entry name" value="Cryptochrome/photolyase FAD-binding domain"/>
    <property type="match status" value="1"/>
</dbReference>
<dbReference type="InterPro" id="IPR014729">
    <property type="entry name" value="Rossmann-like_a/b/a_fold"/>
</dbReference>
<dbReference type="PROSITE" id="PS51645">
    <property type="entry name" value="PHR_CRY_ALPHA_BETA"/>
    <property type="match status" value="1"/>
</dbReference>
<dbReference type="Gene3D" id="1.25.40.80">
    <property type="match status" value="1"/>
</dbReference>
<dbReference type="InterPro" id="IPR006050">
    <property type="entry name" value="DNA_photolyase_N"/>
</dbReference>
<evidence type="ECO:0000256" key="4">
    <source>
        <dbReference type="PIRSR" id="PIRSR602081-1"/>
    </source>
</evidence>